<protein>
    <submittedName>
        <fullName evidence="1">Uncharacterized protein</fullName>
    </submittedName>
</protein>
<comment type="caution">
    <text evidence="1">The sequence shown here is derived from an EMBL/GenBank/DDBJ whole genome shotgun (WGS) entry which is preliminary data.</text>
</comment>
<proteinExistence type="predicted"/>
<dbReference type="Proteomes" id="UP000769157">
    <property type="component" value="Unassembled WGS sequence"/>
</dbReference>
<reference evidence="1" key="1">
    <citation type="journal article" date="2021" name="Open Biol.">
        <title>Shared evolutionary footprints suggest mitochondrial oxidative damage underlies multiple complex I losses in fungi.</title>
        <authorList>
            <person name="Schikora-Tamarit M.A."/>
            <person name="Marcet-Houben M."/>
            <person name="Nosek J."/>
            <person name="Gabaldon T."/>
        </authorList>
    </citation>
    <scope>NUCLEOTIDE SEQUENCE</scope>
    <source>
        <strain evidence="1">CBS6075</strain>
    </source>
</reference>
<dbReference type="RefSeq" id="XP_046060727.1">
    <property type="nucleotide sequence ID" value="XM_046204711.1"/>
</dbReference>
<accession>A0A9P8T430</accession>
<gene>
    <name evidence="1" type="ORF">OGAPHI_003709</name>
</gene>
<name>A0A9P8T430_9ASCO</name>
<dbReference type="EMBL" id="JAEUBE010000295">
    <property type="protein sequence ID" value="KAH3665523.1"/>
    <property type="molecule type" value="Genomic_DNA"/>
</dbReference>
<evidence type="ECO:0000313" key="1">
    <source>
        <dbReference type="EMBL" id="KAH3665523.1"/>
    </source>
</evidence>
<sequence>MSGEVKKHSVTEAFISITRLLPPEIRLVIFNEVLVKCRLADLFTCLIEGEFNADDAFDDLLNQKLCLFHFPNKSWLEIRQSTKPEFSKTPENSMRIEVAGREYEQLREQVRAGKIRVRYYLLGQQFKNTSWLTESCEHLIFDEDSQIDEQVSLYFSKVAEIRLNIETTRNLWLLPLTKNLKTIHLNLNNGFQRADCTTVVADIINLSTNKFDLHLSLRIFKNSSTDELIRALKGLVHLCYTRDIKIQARFLNTNDSKFELEWMINSITPIGKIIKVLEVDLVSESLSLSDLVSSTSSLEFLKLNSTTYKNTALLSSTRPAQIALPKLYKTELRGFQIQDPIALLPLEKLTKLKLVRCSVAPTVLTCVQNLRYLHLHNCSCQTIRLPPKLMEVKITDDLESSAIFIQNLDEEISLKLMLLKHKSINLEVLNQLPKNLETLVIDGCDIARGYKDKTVNLPPSLRSLEVYGDTSRTRQLTQSLQDCSDIVQLLNFAELCKLEKLTVTEGLRFRYSIRWPDQLPPTLRELNLDISLATLRTLKLPQDLVKLKVRLNNSRGNPFSILRTFPQNLEDLELITKSLYFDLFKTNISKLKLKTLKVKIESSQYRTSTIVRLKLNDLPTTLKKIEFKEETFTSRNLQLYLICNEITENFRKSGFINKCANIKELKKTGFFRLIRAD</sequence>
<keyword evidence="2" id="KW-1185">Reference proteome</keyword>
<organism evidence="1 2">
    <name type="scientific">Ogataea philodendri</name>
    <dbReference type="NCBI Taxonomy" id="1378263"/>
    <lineage>
        <taxon>Eukaryota</taxon>
        <taxon>Fungi</taxon>
        <taxon>Dikarya</taxon>
        <taxon>Ascomycota</taxon>
        <taxon>Saccharomycotina</taxon>
        <taxon>Pichiomycetes</taxon>
        <taxon>Pichiales</taxon>
        <taxon>Pichiaceae</taxon>
        <taxon>Ogataea</taxon>
    </lineage>
</organism>
<dbReference type="GeneID" id="70235674"/>
<evidence type="ECO:0000313" key="2">
    <source>
        <dbReference type="Proteomes" id="UP000769157"/>
    </source>
</evidence>
<dbReference type="AlphaFoldDB" id="A0A9P8T430"/>
<reference evidence="1" key="2">
    <citation type="submission" date="2021-01" db="EMBL/GenBank/DDBJ databases">
        <authorList>
            <person name="Schikora-Tamarit M.A."/>
        </authorList>
    </citation>
    <scope>NUCLEOTIDE SEQUENCE</scope>
    <source>
        <strain evidence="1">CBS6075</strain>
    </source>
</reference>